<evidence type="ECO:0000256" key="2">
    <source>
        <dbReference type="ARBA" id="ARBA00012417"/>
    </source>
</evidence>
<evidence type="ECO:0000256" key="7">
    <source>
        <dbReference type="ARBA" id="ARBA00022741"/>
    </source>
</evidence>
<dbReference type="SUPFAM" id="SSF52540">
    <property type="entry name" value="P-loop containing nucleoside triphosphate hydrolases"/>
    <property type="match status" value="1"/>
</dbReference>
<keyword evidence="4 13" id="KW-0548">Nucleotidyltransferase</keyword>
<comment type="similarity">
    <text evidence="1">Belongs to the DnaX/STICHEL family.</text>
</comment>
<dbReference type="AlphaFoldDB" id="A0A0M6WAC7"/>
<keyword evidence="3 13" id="KW-0808">Transferase</keyword>
<evidence type="ECO:0000313" key="14">
    <source>
        <dbReference type="Proteomes" id="UP000049828"/>
    </source>
</evidence>
<evidence type="ECO:0000256" key="8">
    <source>
        <dbReference type="ARBA" id="ARBA00022833"/>
    </source>
</evidence>
<keyword evidence="14" id="KW-1185">Reference proteome</keyword>
<dbReference type="FunFam" id="1.10.8.60:FF:000013">
    <property type="entry name" value="DNA polymerase III subunit gamma/tau"/>
    <property type="match status" value="1"/>
</dbReference>
<dbReference type="EMBL" id="CVRS01000014">
    <property type="protein sequence ID" value="CRL32541.1"/>
    <property type="molecule type" value="Genomic_DNA"/>
</dbReference>
<dbReference type="InterPro" id="IPR027417">
    <property type="entry name" value="P-loop_NTPase"/>
</dbReference>
<dbReference type="InterPro" id="IPR003593">
    <property type="entry name" value="AAA+_ATPase"/>
</dbReference>
<dbReference type="CDD" id="cd18137">
    <property type="entry name" value="HLD_clamp_pol_III_gamma_tau"/>
    <property type="match status" value="1"/>
</dbReference>
<dbReference type="NCBIfam" id="NF004046">
    <property type="entry name" value="PRK05563.1"/>
    <property type="match status" value="1"/>
</dbReference>
<evidence type="ECO:0000259" key="12">
    <source>
        <dbReference type="SMART" id="SM00382"/>
    </source>
</evidence>
<dbReference type="InterPro" id="IPR050238">
    <property type="entry name" value="DNA_Rep/Repair_Clamp_Loader"/>
</dbReference>
<dbReference type="Pfam" id="PF22608">
    <property type="entry name" value="DNAX_ATPase_lid"/>
    <property type="match status" value="1"/>
</dbReference>
<dbReference type="PANTHER" id="PTHR11669">
    <property type="entry name" value="REPLICATION FACTOR C / DNA POLYMERASE III GAMMA-TAU SUBUNIT"/>
    <property type="match status" value="1"/>
</dbReference>
<dbReference type="Pfam" id="PF13177">
    <property type="entry name" value="DNA_pol3_delta2"/>
    <property type="match status" value="1"/>
</dbReference>
<dbReference type="Gene3D" id="1.10.8.60">
    <property type="match status" value="1"/>
</dbReference>
<proteinExistence type="inferred from homology"/>
<dbReference type="GO" id="GO:0003887">
    <property type="term" value="F:DNA-directed DNA polymerase activity"/>
    <property type="evidence" value="ECO:0007669"/>
    <property type="project" value="UniProtKB-KW"/>
</dbReference>
<dbReference type="FunFam" id="3.40.50.300:FF:000014">
    <property type="entry name" value="DNA polymerase III subunit gamma/tau"/>
    <property type="match status" value="1"/>
</dbReference>
<evidence type="ECO:0000256" key="11">
    <source>
        <dbReference type="ARBA" id="ARBA00049244"/>
    </source>
</evidence>
<evidence type="ECO:0000256" key="5">
    <source>
        <dbReference type="ARBA" id="ARBA00022705"/>
    </source>
</evidence>
<comment type="catalytic activity">
    <reaction evidence="11">
        <text>DNA(n) + a 2'-deoxyribonucleoside 5'-triphosphate = DNA(n+1) + diphosphate</text>
        <dbReference type="Rhea" id="RHEA:22508"/>
        <dbReference type="Rhea" id="RHEA-COMP:17339"/>
        <dbReference type="Rhea" id="RHEA-COMP:17340"/>
        <dbReference type="ChEBI" id="CHEBI:33019"/>
        <dbReference type="ChEBI" id="CHEBI:61560"/>
        <dbReference type="ChEBI" id="CHEBI:173112"/>
        <dbReference type="EC" id="2.7.7.7"/>
    </reaction>
</comment>
<dbReference type="PANTHER" id="PTHR11669:SF0">
    <property type="entry name" value="PROTEIN STICHEL-LIKE 2"/>
    <property type="match status" value="1"/>
</dbReference>
<dbReference type="Pfam" id="PF12169">
    <property type="entry name" value="DNA_pol3_gamma3"/>
    <property type="match status" value="1"/>
</dbReference>
<dbReference type="GO" id="GO:0009360">
    <property type="term" value="C:DNA polymerase III complex"/>
    <property type="evidence" value="ECO:0007669"/>
    <property type="project" value="InterPro"/>
</dbReference>
<keyword evidence="7" id="KW-0547">Nucleotide-binding</keyword>
<evidence type="ECO:0000256" key="1">
    <source>
        <dbReference type="ARBA" id="ARBA00006360"/>
    </source>
</evidence>
<dbReference type="InterPro" id="IPR045085">
    <property type="entry name" value="HLD_clamp_pol_III_gamma_tau"/>
</dbReference>
<dbReference type="OrthoDB" id="9810148at2"/>
<dbReference type="GO" id="GO:0006261">
    <property type="term" value="P:DNA-templated DNA replication"/>
    <property type="evidence" value="ECO:0007669"/>
    <property type="project" value="TreeGrafter"/>
</dbReference>
<dbReference type="InterPro" id="IPR022754">
    <property type="entry name" value="DNA_pol_III_gamma-3"/>
</dbReference>
<accession>A0A0M6WAC7</accession>
<dbReference type="NCBIfam" id="TIGR02397">
    <property type="entry name" value="dnaX_nterm"/>
    <property type="match status" value="1"/>
</dbReference>
<keyword evidence="6" id="KW-0479">Metal-binding</keyword>
<dbReference type="InterPro" id="IPR012763">
    <property type="entry name" value="DNA_pol_III_sug/sutau_N"/>
</dbReference>
<keyword evidence="5" id="KW-0235">DNA replication</keyword>
<dbReference type="GO" id="GO:0003677">
    <property type="term" value="F:DNA binding"/>
    <property type="evidence" value="ECO:0007669"/>
    <property type="project" value="InterPro"/>
</dbReference>
<dbReference type="Gene3D" id="1.20.272.10">
    <property type="match status" value="1"/>
</dbReference>
<name>A0A0M6WAC7_9FIRM</name>
<dbReference type="Gene3D" id="3.40.50.300">
    <property type="entry name" value="P-loop containing nucleotide triphosphate hydrolases"/>
    <property type="match status" value="1"/>
</dbReference>
<evidence type="ECO:0000256" key="3">
    <source>
        <dbReference type="ARBA" id="ARBA00022679"/>
    </source>
</evidence>
<dbReference type="SMART" id="SM00382">
    <property type="entry name" value="AAA"/>
    <property type="match status" value="1"/>
</dbReference>
<dbReference type="RefSeq" id="WP_021923048.1">
    <property type="nucleotide sequence ID" value="NZ_CVRS01000014.1"/>
</dbReference>
<evidence type="ECO:0000256" key="9">
    <source>
        <dbReference type="ARBA" id="ARBA00022840"/>
    </source>
</evidence>
<feature type="domain" description="AAA+ ATPase" evidence="12">
    <location>
        <begin position="37"/>
        <end position="179"/>
    </location>
</feature>
<dbReference type="EC" id="2.7.7.7" evidence="2"/>
<dbReference type="GO" id="GO:0046872">
    <property type="term" value="F:metal ion binding"/>
    <property type="evidence" value="ECO:0007669"/>
    <property type="project" value="UniProtKB-KW"/>
</dbReference>
<keyword evidence="10" id="KW-0239">DNA-directed DNA polymerase</keyword>
<protein>
    <recommendedName>
        <fullName evidence="2">DNA-directed DNA polymerase</fullName>
        <ecNumber evidence="2">2.7.7.7</ecNumber>
    </recommendedName>
</protein>
<dbReference type="SUPFAM" id="SSF48019">
    <property type="entry name" value="post-AAA+ oligomerization domain-like"/>
    <property type="match status" value="1"/>
</dbReference>
<gene>
    <name evidence="13" type="ORF">RIL183_13301</name>
</gene>
<dbReference type="InterPro" id="IPR008921">
    <property type="entry name" value="DNA_pol3_clamp-load_cplx_C"/>
</dbReference>
<evidence type="ECO:0000256" key="4">
    <source>
        <dbReference type="ARBA" id="ARBA00022695"/>
    </source>
</evidence>
<evidence type="ECO:0000256" key="6">
    <source>
        <dbReference type="ARBA" id="ARBA00022723"/>
    </source>
</evidence>
<evidence type="ECO:0000313" key="13">
    <source>
        <dbReference type="EMBL" id="CRL32541.1"/>
    </source>
</evidence>
<evidence type="ECO:0000256" key="10">
    <source>
        <dbReference type="ARBA" id="ARBA00022932"/>
    </source>
</evidence>
<dbReference type="GO" id="GO:0005524">
    <property type="term" value="F:ATP binding"/>
    <property type="evidence" value="ECO:0007669"/>
    <property type="project" value="UniProtKB-KW"/>
</dbReference>
<dbReference type="STRING" id="360807.ERS852392_01246"/>
<keyword evidence="9" id="KW-0067">ATP-binding</keyword>
<organism evidence="13 14">
    <name type="scientific">Roseburia inulinivorans</name>
    <dbReference type="NCBI Taxonomy" id="360807"/>
    <lineage>
        <taxon>Bacteria</taxon>
        <taxon>Bacillati</taxon>
        <taxon>Bacillota</taxon>
        <taxon>Clostridia</taxon>
        <taxon>Lachnospirales</taxon>
        <taxon>Lachnospiraceae</taxon>
        <taxon>Roseburia</taxon>
    </lineage>
</organism>
<dbReference type="CDD" id="cd00009">
    <property type="entry name" value="AAA"/>
    <property type="match status" value="1"/>
</dbReference>
<reference evidence="14" key="1">
    <citation type="submission" date="2015-05" db="EMBL/GenBank/DDBJ databases">
        <authorList>
            <consortium name="Pathogen Informatics"/>
        </authorList>
    </citation>
    <scope>NUCLEOTIDE SEQUENCE [LARGE SCALE GENOMIC DNA]</scope>
    <source>
        <strain evidence="14">L1-83</strain>
    </source>
</reference>
<sequence length="523" mass="59171">MSYTALYRKFRPQEFEDVKGQDHIVTTLKNQIKADRIGHAYLFCGTRGTGKTTIAKIFAKAVNCEHPVDGSPCGECPTCKAIAAGSSMNVIEIDAASNNGVDNIRQIREEVEYRPTEGKYKVYIIDEVHMLSIGAFNALLKTLEEPPSYVIFILATTEAHKIPITILSRCQRYDFRRISIDTIAGRLTDLMEKEQVNVEERAIRYIAKAADGSMRDALSLLDQCIAFYLGQELTYEKVLETLGAVDTEVFSRLLRQILDKNVTGAIQVIDGMVIEGREMGQFVTDFTWYLRNLLLVQSSDNMEDVLDISADNLALLKEEAEMVDPEILMRYIRIFSELSNQIKYATQKRILIEINVIKLCKPEMEKDYTSLVDRVDSLEKKLEKGVVVAQSQSPRQGSEVTASEEIAKMELPKAIPEEVKQIIGNWKGILSQLTGITKTYLNKAVPTLGPNNCLLLVFEDPNAYEYISENRSECQDSLKMMIAERIGKEVELQVKQNDTGHASEEIYPDLRQLINFEIEEDDF</sequence>
<keyword evidence="8" id="KW-0862">Zinc</keyword>
<dbReference type="Proteomes" id="UP000049828">
    <property type="component" value="Unassembled WGS sequence"/>
</dbReference>